<dbReference type="EMBL" id="AGCU01016863">
    <property type="status" value="NOT_ANNOTATED_CDS"/>
    <property type="molecule type" value="Genomic_DNA"/>
</dbReference>
<dbReference type="GO" id="GO:0016779">
    <property type="term" value="F:nucleotidyltransferase activity"/>
    <property type="evidence" value="ECO:0007669"/>
    <property type="project" value="UniProtKB-KW"/>
</dbReference>
<dbReference type="GO" id="GO:0003950">
    <property type="term" value="F:NAD+ poly-ADP-ribosyltransferase activity"/>
    <property type="evidence" value="ECO:0007669"/>
    <property type="project" value="TreeGrafter"/>
</dbReference>
<keyword evidence="2 7" id="KW-0328">Glycosyltransferase</keyword>
<dbReference type="Ensembl" id="ENSPSIT00000019126.1">
    <property type="protein sequence ID" value="ENSPSIP00000019039.1"/>
    <property type="gene ID" value="ENSPSIG00000016911.1"/>
</dbReference>
<accession>K7GFH8</accession>
<evidence type="ECO:0000256" key="7">
    <source>
        <dbReference type="RuleBase" id="RU361228"/>
    </source>
</evidence>
<keyword evidence="5 7" id="KW-0521">NADP</keyword>
<proteinExistence type="inferred from homology"/>
<dbReference type="HOGENOM" id="CLU_059744_0_0_1"/>
<protein>
    <recommendedName>
        <fullName evidence="7">NAD(P)(+)--arginine ADP-ribosyltransferase</fullName>
        <ecNumber evidence="7">2.4.2.31</ecNumber>
    </recommendedName>
    <alternativeName>
        <fullName evidence="7">Mono(ADP-ribosyl)transferase</fullName>
    </alternativeName>
</protein>
<reference evidence="9" key="2">
    <citation type="journal article" date="2013" name="Nat. Genet.">
        <title>The draft genomes of soft-shell turtle and green sea turtle yield insights into the development and evolution of the turtle-specific body plan.</title>
        <authorList>
            <person name="Wang Z."/>
            <person name="Pascual-Anaya J."/>
            <person name="Zadissa A."/>
            <person name="Li W."/>
            <person name="Niimura Y."/>
            <person name="Huang Z."/>
            <person name="Li C."/>
            <person name="White S."/>
            <person name="Xiong Z."/>
            <person name="Fang D."/>
            <person name="Wang B."/>
            <person name="Ming Y."/>
            <person name="Chen Y."/>
            <person name="Zheng Y."/>
            <person name="Kuraku S."/>
            <person name="Pignatelli M."/>
            <person name="Herrero J."/>
            <person name="Beal K."/>
            <person name="Nozawa M."/>
            <person name="Li Q."/>
            <person name="Wang J."/>
            <person name="Zhang H."/>
            <person name="Yu L."/>
            <person name="Shigenobu S."/>
            <person name="Wang J."/>
            <person name="Liu J."/>
            <person name="Flicek P."/>
            <person name="Searle S."/>
            <person name="Wang J."/>
            <person name="Kuratani S."/>
            <person name="Yin Y."/>
            <person name="Aken B."/>
            <person name="Zhang G."/>
            <person name="Irie N."/>
        </authorList>
    </citation>
    <scope>NUCLEOTIDE SEQUENCE [LARGE SCALE GENOMIC DNA]</scope>
    <source>
        <strain evidence="9">Daiwa-1</strain>
    </source>
</reference>
<evidence type="ECO:0000256" key="2">
    <source>
        <dbReference type="ARBA" id="ARBA00022676"/>
    </source>
</evidence>
<dbReference type="PROSITE" id="PS51996">
    <property type="entry name" value="TR_MART"/>
    <property type="match status" value="1"/>
</dbReference>
<dbReference type="InterPro" id="IPR050999">
    <property type="entry name" value="ADP-ribosyltransferase_ARG"/>
</dbReference>
<reference evidence="8" key="4">
    <citation type="submission" date="2025-09" db="UniProtKB">
        <authorList>
            <consortium name="Ensembl"/>
        </authorList>
    </citation>
    <scope>IDENTIFICATION</scope>
</reference>
<keyword evidence="3 7" id="KW-0808">Transferase</keyword>
<dbReference type="GeneTree" id="ENSGT01030000234601"/>
<dbReference type="Proteomes" id="UP000007267">
    <property type="component" value="Unassembled WGS sequence"/>
</dbReference>
<keyword evidence="9" id="KW-1185">Reference proteome</keyword>
<dbReference type="GO" id="GO:0106274">
    <property type="term" value="F:NAD+-protein-arginine ADP-ribosyltransferase activity"/>
    <property type="evidence" value="ECO:0007669"/>
    <property type="project" value="UniProtKB-EC"/>
</dbReference>
<dbReference type="SUPFAM" id="SSF56399">
    <property type="entry name" value="ADP-ribosylation"/>
    <property type="match status" value="1"/>
</dbReference>
<dbReference type="AlphaFoldDB" id="K7GFH8"/>
<organism evidence="8 9">
    <name type="scientific">Pelodiscus sinensis</name>
    <name type="common">Chinese softshell turtle</name>
    <name type="synonym">Trionyx sinensis</name>
    <dbReference type="NCBI Taxonomy" id="13735"/>
    <lineage>
        <taxon>Eukaryota</taxon>
        <taxon>Metazoa</taxon>
        <taxon>Chordata</taxon>
        <taxon>Craniata</taxon>
        <taxon>Vertebrata</taxon>
        <taxon>Euteleostomi</taxon>
        <taxon>Archelosauria</taxon>
        <taxon>Testudinata</taxon>
        <taxon>Testudines</taxon>
        <taxon>Cryptodira</taxon>
        <taxon>Trionychia</taxon>
        <taxon>Trionychidae</taxon>
        <taxon>Pelodiscus</taxon>
    </lineage>
</organism>
<evidence type="ECO:0000313" key="8">
    <source>
        <dbReference type="Ensembl" id="ENSPSIP00000019039.1"/>
    </source>
</evidence>
<evidence type="ECO:0000256" key="4">
    <source>
        <dbReference type="ARBA" id="ARBA00022695"/>
    </source>
</evidence>
<sequence>VVLDKAANAFDDQYIGCAKEMDEKAPALLEEEKSKSNLLRRVWDNATKHWQGVKKKLSFNLKDEYGIAIAYTDRLFKQAMQDTIKSEADNKANFKFKAFHYYLTRALQELHWNCNQPYKQTVYRGVSDVEYRYTRSEPIRFGYFASSSLNKKVAEEFAEKESSSIFTVLTIHTRFGVDISKLSYNRSQEEVLIPVHEEFK</sequence>
<dbReference type="EC" id="2.4.2.31" evidence="7"/>
<dbReference type="PROSITE" id="PS01291">
    <property type="entry name" value="ART"/>
    <property type="match status" value="1"/>
</dbReference>
<dbReference type="PRINTS" id="PR00970">
    <property type="entry name" value="RIBTRNSFRASE"/>
</dbReference>
<reference evidence="8" key="3">
    <citation type="submission" date="2025-08" db="UniProtKB">
        <authorList>
            <consortium name="Ensembl"/>
        </authorList>
    </citation>
    <scope>IDENTIFICATION</scope>
</reference>
<comment type="similarity">
    <text evidence="1 7">Belongs to the Arg-specific ADP-ribosyltransferase family.</text>
</comment>
<dbReference type="PANTHER" id="PTHR10339:SF2">
    <property type="entry name" value="ECTO-ADP-RIBOSYLTRANSFERASE 5"/>
    <property type="match status" value="1"/>
</dbReference>
<reference evidence="9" key="1">
    <citation type="submission" date="2011-10" db="EMBL/GenBank/DDBJ databases">
        <authorList>
            <consortium name="Soft-shell Turtle Genome Consortium"/>
        </authorList>
    </citation>
    <scope>NUCLEOTIDE SEQUENCE [LARGE SCALE GENOMIC DNA]</scope>
    <source>
        <strain evidence="9">Daiwa-1</strain>
    </source>
</reference>
<evidence type="ECO:0000256" key="1">
    <source>
        <dbReference type="ARBA" id="ARBA00009558"/>
    </source>
</evidence>
<keyword evidence="4" id="KW-0548">Nucleotidyltransferase</keyword>
<name>K7GFH8_PELSI</name>
<dbReference type="OMA" id="DDEYLEC"/>
<keyword evidence="7" id="KW-0520">NAD</keyword>
<evidence type="ECO:0000256" key="3">
    <source>
        <dbReference type="ARBA" id="ARBA00022679"/>
    </source>
</evidence>
<dbReference type="Pfam" id="PF01129">
    <property type="entry name" value="ART"/>
    <property type="match status" value="1"/>
</dbReference>
<dbReference type="Gene3D" id="3.90.176.10">
    <property type="entry name" value="Toxin ADP-ribosyltransferase, Chain A, domain 1"/>
    <property type="match status" value="1"/>
</dbReference>
<dbReference type="InterPro" id="IPR000768">
    <property type="entry name" value="ART"/>
</dbReference>
<comment type="catalytic activity">
    <reaction evidence="6 7">
        <text>L-arginyl-[protein] + NAD(+) = N(omega)-(ADP-D-ribosyl)-L-arginyl-[protein] + nicotinamide + H(+)</text>
        <dbReference type="Rhea" id="RHEA:19149"/>
        <dbReference type="Rhea" id="RHEA-COMP:10532"/>
        <dbReference type="Rhea" id="RHEA-COMP:15087"/>
        <dbReference type="ChEBI" id="CHEBI:15378"/>
        <dbReference type="ChEBI" id="CHEBI:17154"/>
        <dbReference type="ChEBI" id="CHEBI:29965"/>
        <dbReference type="ChEBI" id="CHEBI:57540"/>
        <dbReference type="ChEBI" id="CHEBI:142554"/>
        <dbReference type="EC" id="2.4.2.31"/>
    </reaction>
</comment>
<dbReference type="PANTHER" id="PTHR10339">
    <property type="entry name" value="ADP-RIBOSYLTRANSFERASE"/>
    <property type="match status" value="1"/>
</dbReference>
<evidence type="ECO:0000256" key="6">
    <source>
        <dbReference type="ARBA" id="ARBA00047597"/>
    </source>
</evidence>
<dbReference type="eggNOG" id="ENOG502SPJ1">
    <property type="taxonomic scope" value="Eukaryota"/>
</dbReference>
<evidence type="ECO:0000256" key="5">
    <source>
        <dbReference type="ARBA" id="ARBA00022857"/>
    </source>
</evidence>
<evidence type="ECO:0000313" key="9">
    <source>
        <dbReference type="Proteomes" id="UP000007267"/>
    </source>
</evidence>